<dbReference type="Pfam" id="PF09095">
    <property type="entry name" value="AmyA-gluTrfs_C"/>
    <property type="match status" value="1"/>
</dbReference>
<sequence>MKSEIIETFVNMAIEEMNEEVINRDLLMDRHIKAYLIEKIMQKATNYPQFLNIEFKDQKDFDRFNRNLKGEIYRLFLTLTRAAKVYIPGKKNKLERKLEKAIISYLDLKNCFTASLNTVISQDGKATELIDLIPAKKWETYNESAGMFDEDEIEEDEIKIKAKYQKRQPEQATKNLQTAFAF</sequence>
<evidence type="ECO:0000313" key="3">
    <source>
        <dbReference type="Proteomes" id="UP000322454"/>
    </source>
</evidence>
<dbReference type="GO" id="GO:0030246">
    <property type="term" value="F:carbohydrate binding"/>
    <property type="evidence" value="ECO:0007669"/>
    <property type="project" value="InterPro"/>
</dbReference>
<dbReference type="GO" id="GO:0005975">
    <property type="term" value="P:carbohydrate metabolic process"/>
    <property type="evidence" value="ECO:0007669"/>
    <property type="project" value="InterPro"/>
</dbReference>
<gene>
    <name evidence="2" type="ORF">EVJ48_01760</name>
</gene>
<dbReference type="InterPro" id="IPR015179">
    <property type="entry name" value="A-amylase/a-glucTrfase_C"/>
</dbReference>
<protein>
    <submittedName>
        <fullName evidence="2">DUF1926 domain-containing protein</fullName>
    </submittedName>
</protein>
<evidence type="ECO:0000313" key="2">
    <source>
        <dbReference type="EMBL" id="RZV40244.1"/>
    </source>
</evidence>
<name>A0A520XGD1_9DELT</name>
<organism evidence="2 3">
    <name type="scientific">Candidatus Acidulodesulfobacterium acidiphilum</name>
    <dbReference type="NCBI Taxonomy" id="2597224"/>
    <lineage>
        <taxon>Bacteria</taxon>
        <taxon>Deltaproteobacteria</taxon>
        <taxon>Candidatus Acidulodesulfobacterales</taxon>
        <taxon>Candidatus Acidulodesulfobacterium</taxon>
    </lineage>
</organism>
<dbReference type="AlphaFoldDB" id="A0A520XGD1"/>
<dbReference type="EMBL" id="SHMQ01000002">
    <property type="protein sequence ID" value="RZV40244.1"/>
    <property type="molecule type" value="Genomic_DNA"/>
</dbReference>
<comment type="caution">
    <text evidence="2">The sequence shown here is derived from an EMBL/GenBank/DDBJ whole genome shotgun (WGS) entry which is preliminary data.</text>
</comment>
<dbReference type="Proteomes" id="UP000322454">
    <property type="component" value="Unassembled WGS sequence"/>
</dbReference>
<accession>A0A520XGD1</accession>
<feature type="domain" description="Alpha-amylase/4-alpha-glucanotransferase C-terminal" evidence="1">
    <location>
        <begin position="16"/>
        <end position="102"/>
    </location>
</feature>
<dbReference type="GO" id="GO:0003824">
    <property type="term" value="F:catalytic activity"/>
    <property type="evidence" value="ECO:0007669"/>
    <property type="project" value="InterPro"/>
</dbReference>
<reference evidence="2 3" key="1">
    <citation type="submission" date="2019-01" db="EMBL/GenBank/DDBJ databases">
        <title>Insights into ecological role of a new deltaproteobacterial order Candidatus Sinidesulfobacterales (Sva0485) by metagenomics and metatranscriptomics.</title>
        <authorList>
            <person name="Tan S."/>
            <person name="Liu J."/>
            <person name="Fang Y."/>
            <person name="Hedlund B."/>
            <person name="Lian Z.-H."/>
            <person name="Huang L.-Y."/>
            <person name="Li J.-T."/>
            <person name="Huang L.-N."/>
            <person name="Li W.-J."/>
            <person name="Jiang H.-C."/>
            <person name="Dong H.-L."/>
            <person name="Shu W.-S."/>
        </authorList>
    </citation>
    <scope>NUCLEOTIDE SEQUENCE [LARGE SCALE GENOMIC DNA]</scope>
    <source>
        <strain evidence="2">AP4</strain>
    </source>
</reference>
<proteinExistence type="predicted"/>
<evidence type="ECO:0000259" key="1">
    <source>
        <dbReference type="Pfam" id="PF09095"/>
    </source>
</evidence>